<dbReference type="EMBL" id="MU032347">
    <property type="protein sequence ID" value="KAF3765867.1"/>
    <property type="molecule type" value="Genomic_DNA"/>
</dbReference>
<evidence type="ECO:0000256" key="1">
    <source>
        <dbReference type="SAM" id="MobiDB-lite"/>
    </source>
</evidence>
<evidence type="ECO:0000313" key="3">
    <source>
        <dbReference type="Proteomes" id="UP000803844"/>
    </source>
</evidence>
<comment type="caution">
    <text evidence="2">The sequence shown here is derived from an EMBL/GenBank/DDBJ whole genome shotgun (WGS) entry which is preliminary data.</text>
</comment>
<name>A0A9P4Y3U0_CRYP1</name>
<dbReference type="Proteomes" id="UP000803844">
    <property type="component" value="Unassembled WGS sequence"/>
</dbReference>
<feature type="region of interest" description="Disordered" evidence="1">
    <location>
        <begin position="1"/>
        <end position="39"/>
    </location>
</feature>
<dbReference type="RefSeq" id="XP_040776828.1">
    <property type="nucleotide sequence ID" value="XM_040922603.1"/>
</dbReference>
<accession>A0A9P4Y3U0</accession>
<gene>
    <name evidence="2" type="ORF">M406DRAFT_351196</name>
</gene>
<protein>
    <submittedName>
        <fullName evidence="2">Uncharacterized protein</fullName>
    </submittedName>
</protein>
<dbReference type="OrthoDB" id="4900256at2759"/>
<reference evidence="2" key="1">
    <citation type="journal article" date="2020" name="Phytopathology">
        <title>Genome sequence of the chestnut blight fungus Cryphonectria parasitica EP155: A fundamental resource for an archetypical invasive plant pathogen.</title>
        <authorList>
            <person name="Crouch J.A."/>
            <person name="Dawe A."/>
            <person name="Aerts A."/>
            <person name="Barry K."/>
            <person name="Churchill A.C.L."/>
            <person name="Grimwood J."/>
            <person name="Hillman B."/>
            <person name="Milgroom M.G."/>
            <person name="Pangilinan J."/>
            <person name="Smith M."/>
            <person name="Salamov A."/>
            <person name="Schmutz J."/>
            <person name="Yadav J."/>
            <person name="Grigoriev I.V."/>
            <person name="Nuss D."/>
        </authorList>
    </citation>
    <scope>NUCLEOTIDE SEQUENCE</scope>
    <source>
        <strain evidence="2">EP155</strain>
    </source>
</reference>
<evidence type="ECO:0000313" key="2">
    <source>
        <dbReference type="EMBL" id="KAF3765867.1"/>
    </source>
</evidence>
<dbReference type="AlphaFoldDB" id="A0A9P4Y3U0"/>
<proteinExistence type="predicted"/>
<sequence>MASSCTGNPGGEAQFGCDTPAAAADATRDSPPPEEGEDEVAFTHTVPAIFVPLKDDLLQPMRPAENRIEYLQRMRDNLDTNEKAVRENLAFMFEREARRRIAAAKKRLEGPLSVPHEPQEIGWDEAEKLFANVEAPANPHLHYHLSPEKLAEYSNAPVRVPAGLPPHERTARELLDVAHHGAKQMEAYSNKHVKNTSQWRWRDHQQRSPEPSYQPLLCLLPNDGRICFMPIEARELQGFWLAFILPKPTNNMWRQHILRGHYMVIGREQIISRMLHGLQDARERHALLVATIVLYTSS</sequence>
<organism evidence="2 3">
    <name type="scientific">Cryphonectria parasitica (strain ATCC 38755 / EP155)</name>
    <dbReference type="NCBI Taxonomy" id="660469"/>
    <lineage>
        <taxon>Eukaryota</taxon>
        <taxon>Fungi</taxon>
        <taxon>Dikarya</taxon>
        <taxon>Ascomycota</taxon>
        <taxon>Pezizomycotina</taxon>
        <taxon>Sordariomycetes</taxon>
        <taxon>Sordariomycetidae</taxon>
        <taxon>Diaporthales</taxon>
        <taxon>Cryphonectriaceae</taxon>
        <taxon>Cryphonectria-Endothia species complex</taxon>
        <taxon>Cryphonectria</taxon>
    </lineage>
</organism>
<dbReference type="GeneID" id="63839732"/>
<keyword evidence="3" id="KW-1185">Reference proteome</keyword>